<evidence type="ECO:0000313" key="4">
    <source>
        <dbReference type="Proteomes" id="UP000291822"/>
    </source>
</evidence>
<dbReference type="SUPFAM" id="SSF74653">
    <property type="entry name" value="TolA/TonB C-terminal domain"/>
    <property type="match status" value="1"/>
</dbReference>
<comment type="caution">
    <text evidence="3">The sequence shown here is derived from an EMBL/GenBank/DDBJ whole genome shotgun (WGS) entry which is preliminary data.</text>
</comment>
<accession>A0A4R0YYV3</accession>
<sequence length="148" mass="15650">MKKTLRPLLCGLAAVMAVAAATPVLAQDARKVDPDHLSAYWILLNTKVNADIPNTGRNMDKPGCASVSYQVGSDGLPMNIELKKVAPESDLGSVAVSIVKNLRYGPSLTNRHSEPVATYYIVPFNMPADAAAKAKLIAACQLPGYGQG</sequence>
<feature type="domain" description="TonB C-terminal" evidence="2">
    <location>
        <begin position="55"/>
        <end position="125"/>
    </location>
</feature>
<proteinExistence type="predicted"/>
<protein>
    <submittedName>
        <fullName evidence="3">Energy transducer TonB</fullName>
    </submittedName>
</protein>
<gene>
    <name evidence="3" type="ORF">EZM97_00990</name>
</gene>
<dbReference type="EMBL" id="SJTG01000001">
    <property type="protein sequence ID" value="TCI11976.1"/>
    <property type="molecule type" value="Genomic_DNA"/>
</dbReference>
<dbReference type="GO" id="GO:0055085">
    <property type="term" value="P:transmembrane transport"/>
    <property type="evidence" value="ECO:0007669"/>
    <property type="project" value="InterPro"/>
</dbReference>
<keyword evidence="1" id="KW-0732">Signal</keyword>
<feature type="signal peptide" evidence="1">
    <location>
        <begin position="1"/>
        <end position="26"/>
    </location>
</feature>
<keyword evidence="4" id="KW-1185">Reference proteome</keyword>
<dbReference type="Gene3D" id="3.30.1150.10">
    <property type="match status" value="1"/>
</dbReference>
<name>A0A4R0YYV3_9GAMM</name>
<dbReference type="InterPro" id="IPR037682">
    <property type="entry name" value="TonB_C"/>
</dbReference>
<dbReference type="RefSeq" id="WP_131151244.1">
    <property type="nucleotide sequence ID" value="NZ_SJTG01000001.1"/>
</dbReference>
<dbReference type="AlphaFoldDB" id="A0A4R0YYV3"/>
<feature type="chain" id="PRO_5020712762" evidence="1">
    <location>
        <begin position="27"/>
        <end position="148"/>
    </location>
</feature>
<evidence type="ECO:0000313" key="3">
    <source>
        <dbReference type="EMBL" id="TCI11976.1"/>
    </source>
</evidence>
<organism evidence="3 4">
    <name type="scientific">Dyella soli</name>
    <dbReference type="NCBI Taxonomy" id="522319"/>
    <lineage>
        <taxon>Bacteria</taxon>
        <taxon>Pseudomonadati</taxon>
        <taxon>Pseudomonadota</taxon>
        <taxon>Gammaproteobacteria</taxon>
        <taxon>Lysobacterales</taxon>
        <taxon>Rhodanobacteraceae</taxon>
        <taxon>Dyella</taxon>
    </lineage>
</organism>
<reference evidence="3 4" key="1">
    <citation type="submission" date="2019-02" db="EMBL/GenBank/DDBJ databases">
        <title>Dyella amyloliquefaciens sp. nov., isolated from forest soil.</title>
        <authorList>
            <person name="Gao Z.-H."/>
            <person name="Qiu L.-H."/>
        </authorList>
    </citation>
    <scope>NUCLEOTIDE SEQUENCE [LARGE SCALE GENOMIC DNA]</scope>
    <source>
        <strain evidence="3 4">KACC 12747</strain>
    </source>
</reference>
<dbReference type="Pfam" id="PF03544">
    <property type="entry name" value="TonB_C"/>
    <property type="match status" value="1"/>
</dbReference>
<dbReference type="Proteomes" id="UP000291822">
    <property type="component" value="Unassembled WGS sequence"/>
</dbReference>
<evidence type="ECO:0000256" key="1">
    <source>
        <dbReference type="SAM" id="SignalP"/>
    </source>
</evidence>
<evidence type="ECO:0000259" key="2">
    <source>
        <dbReference type="Pfam" id="PF03544"/>
    </source>
</evidence>